<sequence length="57" mass="6690">MSYLAFGLYYGCMDYPLELQSQSQKEDESRRQVLGRHCALHTQSHKRINPIVYEANL</sequence>
<reference evidence="1" key="1">
    <citation type="journal article" date="2014" name="Front. Microbiol.">
        <title>High frequency of phylogenetically diverse reductive dehalogenase-homologous genes in deep subseafloor sedimentary metagenomes.</title>
        <authorList>
            <person name="Kawai M."/>
            <person name="Futagami T."/>
            <person name="Toyoda A."/>
            <person name="Takaki Y."/>
            <person name="Nishi S."/>
            <person name="Hori S."/>
            <person name="Arai W."/>
            <person name="Tsubouchi T."/>
            <person name="Morono Y."/>
            <person name="Uchiyama I."/>
            <person name="Ito T."/>
            <person name="Fujiyama A."/>
            <person name="Inagaki F."/>
            <person name="Takami H."/>
        </authorList>
    </citation>
    <scope>NUCLEOTIDE SEQUENCE</scope>
    <source>
        <strain evidence="1">Expedition CK06-06</strain>
    </source>
</reference>
<protein>
    <submittedName>
        <fullName evidence="1">Uncharacterized protein</fullName>
    </submittedName>
</protein>
<proteinExistence type="predicted"/>
<dbReference type="EMBL" id="BARW01036649">
    <property type="protein sequence ID" value="GAJ19497.1"/>
    <property type="molecule type" value="Genomic_DNA"/>
</dbReference>
<accession>X1VK99</accession>
<gene>
    <name evidence="1" type="ORF">S12H4_56824</name>
</gene>
<organism evidence="1">
    <name type="scientific">marine sediment metagenome</name>
    <dbReference type="NCBI Taxonomy" id="412755"/>
    <lineage>
        <taxon>unclassified sequences</taxon>
        <taxon>metagenomes</taxon>
        <taxon>ecological metagenomes</taxon>
    </lineage>
</organism>
<dbReference type="AlphaFoldDB" id="X1VK99"/>
<name>X1VK99_9ZZZZ</name>
<evidence type="ECO:0000313" key="1">
    <source>
        <dbReference type="EMBL" id="GAJ19497.1"/>
    </source>
</evidence>
<comment type="caution">
    <text evidence="1">The sequence shown here is derived from an EMBL/GenBank/DDBJ whole genome shotgun (WGS) entry which is preliminary data.</text>
</comment>